<dbReference type="Gene3D" id="3.40.50.720">
    <property type="entry name" value="NAD(P)-binding Rossmann-like Domain"/>
    <property type="match status" value="1"/>
</dbReference>
<dbReference type="Proteomes" id="UP001249020">
    <property type="component" value="Unassembled WGS sequence"/>
</dbReference>
<protein>
    <submittedName>
        <fullName evidence="4">SDR family oxidoreductase</fullName>
    </submittedName>
</protein>
<dbReference type="PANTHER" id="PTHR43658:SF8">
    <property type="entry name" value="17-BETA-HYDROXYSTEROID DEHYDROGENASE 14-RELATED"/>
    <property type="match status" value="1"/>
</dbReference>
<dbReference type="Pfam" id="PF00106">
    <property type="entry name" value="adh_short"/>
    <property type="match status" value="1"/>
</dbReference>
<dbReference type="InterPro" id="IPR002347">
    <property type="entry name" value="SDR_fam"/>
</dbReference>
<comment type="similarity">
    <text evidence="1 3">Belongs to the short-chain dehydrogenases/reductases (SDR) family.</text>
</comment>
<name>A0AAW8R3Q0_9ALTE</name>
<accession>A0AAW8R3Q0</accession>
<keyword evidence="2" id="KW-0560">Oxidoreductase</keyword>
<sequence length="264" mass="27852">MTTEQTANADLGIAIVTGACSGLGHASAVVLANAGYKLAIFDLNEEVGQQRVQEFGADRCQFYKVDVTNDESVEKAVSDVAAGKDEIRLCVNCAGVAPAKRTLDREGEAMPLANFKTVIDINLVGTFNVARVVASAMAKNTPKGEAQQRGLIVNTASVAGYEGQIGQTAYAASKGGIIGLCLPMARDLAPLGIRVNTIAPGVMGTPMLLAMPDKVQDALVHNVQFPKRLGLPEEFGKLVLHMSENAYLNGETVRLDGALRMPPK</sequence>
<dbReference type="InterPro" id="IPR020904">
    <property type="entry name" value="Sc_DH/Rdtase_CS"/>
</dbReference>
<dbReference type="PRINTS" id="PR00080">
    <property type="entry name" value="SDRFAMILY"/>
</dbReference>
<gene>
    <name evidence="4" type="ORF">RM544_04415</name>
</gene>
<dbReference type="GO" id="GO:0016491">
    <property type="term" value="F:oxidoreductase activity"/>
    <property type="evidence" value="ECO:0007669"/>
    <property type="project" value="UniProtKB-KW"/>
</dbReference>
<dbReference type="FunFam" id="3.40.50.720:FF:000173">
    <property type="entry name" value="3-oxoacyl-[acyl-carrier protein] reductase"/>
    <property type="match status" value="1"/>
</dbReference>
<evidence type="ECO:0000313" key="4">
    <source>
        <dbReference type="EMBL" id="MDT0581773.1"/>
    </source>
</evidence>
<keyword evidence="5" id="KW-1185">Reference proteome</keyword>
<dbReference type="PROSITE" id="PS00061">
    <property type="entry name" value="ADH_SHORT"/>
    <property type="match status" value="1"/>
</dbReference>
<dbReference type="EMBL" id="JAVRIE010000001">
    <property type="protein sequence ID" value="MDT0581773.1"/>
    <property type="molecule type" value="Genomic_DNA"/>
</dbReference>
<dbReference type="InterPro" id="IPR036291">
    <property type="entry name" value="NAD(P)-bd_dom_sf"/>
</dbReference>
<evidence type="ECO:0000313" key="5">
    <source>
        <dbReference type="Proteomes" id="UP001249020"/>
    </source>
</evidence>
<reference evidence="4 5" key="1">
    <citation type="submission" date="2023-09" db="EMBL/GenBank/DDBJ databases">
        <authorList>
            <person name="Rey-Velasco X."/>
        </authorList>
    </citation>
    <scope>NUCLEOTIDE SEQUENCE [LARGE SCALE GENOMIC DNA]</scope>
    <source>
        <strain evidence="4 5">W409</strain>
    </source>
</reference>
<dbReference type="AlphaFoldDB" id="A0AAW8R3Q0"/>
<comment type="caution">
    <text evidence="4">The sequence shown here is derived from an EMBL/GenBank/DDBJ whole genome shotgun (WGS) entry which is preliminary data.</text>
</comment>
<evidence type="ECO:0000256" key="3">
    <source>
        <dbReference type="RuleBase" id="RU000363"/>
    </source>
</evidence>
<dbReference type="SUPFAM" id="SSF51735">
    <property type="entry name" value="NAD(P)-binding Rossmann-fold domains"/>
    <property type="match status" value="1"/>
</dbReference>
<dbReference type="PANTHER" id="PTHR43658">
    <property type="entry name" value="SHORT-CHAIN DEHYDROGENASE/REDUCTASE"/>
    <property type="match status" value="1"/>
</dbReference>
<evidence type="ECO:0000256" key="2">
    <source>
        <dbReference type="ARBA" id="ARBA00023002"/>
    </source>
</evidence>
<proteinExistence type="inferred from homology"/>
<organism evidence="4 5">
    <name type="scientific">Brumicola blandensis</name>
    <dbReference type="NCBI Taxonomy" id="3075611"/>
    <lineage>
        <taxon>Bacteria</taxon>
        <taxon>Pseudomonadati</taxon>
        <taxon>Pseudomonadota</taxon>
        <taxon>Gammaproteobacteria</taxon>
        <taxon>Alteromonadales</taxon>
        <taxon>Alteromonadaceae</taxon>
        <taxon>Brumicola</taxon>
    </lineage>
</organism>
<evidence type="ECO:0000256" key="1">
    <source>
        <dbReference type="ARBA" id="ARBA00006484"/>
    </source>
</evidence>
<dbReference type="RefSeq" id="WP_311360547.1">
    <property type="nucleotide sequence ID" value="NZ_JAVRIE010000001.1"/>
</dbReference>
<dbReference type="PRINTS" id="PR00081">
    <property type="entry name" value="GDHRDH"/>
</dbReference>